<protein>
    <submittedName>
        <fullName evidence="1">Uncharacterized protein</fullName>
    </submittedName>
</protein>
<dbReference type="EMBL" id="UINC01004657">
    <property type="protein sequence ID" value="SVA15930.1"/>
    <property type="molecule type" value="Genomic_DNA"/>
</dbReference>
<gene>
    <name evidence="1" type="ORF">METZ01_LOCUS68784</name>
</gene>
<name>A0A381TIP8_9ZZZZ</name>
<proteinExistence type="predicted"/>
<reference evidence="1" key="1">
    <citation type="submission" date="2018-05" db="EMBL/GenBank/DDBJ databases">
        <authorList>
            <person name="Lanie J.A."/>
            <person name="Ng W.-L."/>
            <person name="Kazmierczak K.M."/>
            <person name="Andrzejewski T.M."/>
            <person name="Davidsen T.M."/>
            <person name="Wayne K.J."/>
            <person name="Tettelin H."/>
            <person name="Glass J.I."/>
            <person name="Rusch D."/>
            <person name="Podicherti R."/>
            <person name="Tsui H.-C.T."/>
            <person name="Winkler M.E."/>
        </authorList>
    </citation>
    <scope>NUCLEOTIDE SEQUENCE</scope>
</reference>
<evidence type="ECO:0000313" key="1">
    <source>
        <dbReference type="EMBL" id="SVA15930.1"/>
    </source>
</evidence>
<dbReference type="AlphaFoldDB" id="A0A381TIP8"/>
<organism evidence="1">
    <name type="scientific">marine metagenome</name>
    <dbReference type="NCBI Taxonomy" id="408172"/>
    <lineage>
        <taxon>unclassified sequences</taxon>
        <taxon>metagenomes</taxon>
        <taxon>ecological metagenomes</taxon>
    </lineage>
</organism>
<accession>A0A381TIP8</accession>
<sequence length="67" mass="7417">MIFTGILLIFSVEYHIVNCPAFLNDFPSVLIGITLTVLYSPIGIRIFSTGETSNCNRVIFPPSIILN</sequence>